<feature type="domain" description="Amidohydrolase-related" evidence="2">
    <location>
        <begin position="4"/>
        <end position="300"/>
    </location>
</feature>
<gene>
    <name evidence="3" type="ORF">H9725_05980</name>
</gene>
<dbReference type="InterPro" id="IPR006680">
    <property type="entry name" value="Amidohydro-rel"/>
</dbReference>
<keyword evidence="1" id="KW-0456">Lyase</keyword>
<dbReference type="PANTHER" id="PTHR21240">
    <property type="entry name" value="2-AMINO-3-CARBOXYLMUCONATE-6-SEMIALDEHYDE DECARBOXYLASE"/>
    <property type="match status" value="1"/>
</dbReference>
<evidence type="ECO:0000259" key="2">
    <source>
        <dbReference type="Pfam" id="PF04909"/>
    </source>
</evidence>
<dbReference type="GO" id="GO:0016831">
    <property type="term" value="F:carboxy-lyase activity"/>
    <property type="evidence" value="ECO:0007669"/>
    <property type="project" value="InterPro"/>
</dbReference>
<dbReference type="InterPro" id="IPR032466">
    <property type="entry name" value="Metal_Hydrolase"/>
</dbReference>
<protein>
    <submittedName>
        <fullName evidence="3">Amidohydrolase</fullName>
    </submittedName>
</protein>
<comment type="caution">
    <text evidence="3">The sequence shown here is derived from an EMBL/GenBank/DDBJ whole genome shotgun (WGS) entry which is preliminary data.</text>
</comment>
<dbReference type="Proteomes" id="UP000824065">
    <property type="component" value="Unassembled WGS sequence"/>
</dbReference>
<proteinExistence type="predicted"/>
<dbReference type="Pfam" id="PF04909">
    <property type="entry name" value="Amidohydro_2"/>
    <property type="match status" value="1"/>
</dbReference>
<dbReference type="AlphaFoldDB" id="A0A9D2JNL7"/>
<reference evidence="3" key="1">
    <citation type="journal article" date="2021" name="PeerJ">
        <title>Extensive microbial diversity within the chicken gut microbiome revealed by metagenomics and culture.</title>
        <authorList>
            <person name="Gilroy R."/>
            <person name="Ravi A."/>
            <person name="Getino M."/>
            <person name="Pursley I."/>
            <person name="Horton D.L."/>
            <person name="Alikhan N.F."/>
            <person name="Baker D."/>
            <person name="Gharbi K."/>
            <person name="Hall N."/>
            <person name="Watson M."/>
            <person name="Adriaenssens E.M."/>
            <person name="Foster-Nyarko E."/>
            <person name="Jarju S."/>
            <person name="Secka A."/>
            <person name="Antonio M."/>
            <person name="Oren A."/>
            <person name="Chaudhuri R.R."/>
            <person name="La Ragione R."/>
            <person name="Hildebrand F."/>
            <person name="Pallen M.J."/>
        </authorList>
    </citation>
    <scope>NUCLEOTIDE SEQUENCE</scope>
    <source>
        <strain evidence="3">ChiBcec16-3735</strain>
    </source>
</reference>
<reference evidence="3" key="2">
    <citation type="submission" date="2021-04" db="EMBL/GenBank/DDBJ databases">
        <authorList>
            <person name="Gilroy R."/>
        </authorList>
    </citation>
    <scope>NUCLEOTIDE SEQUENCE</scope>
    <source>
        <strain evidence="3">ChiBcec16-3735</strain>
    </source>
</reference>
<name>A0A9D2JNL7_9FIRM</name>
<evidence type="ECO:0000256" key="1">
    <source>
        <dbReference type="ARBA" id="ARBA00023239"/>
    </source>
</evidence>
<dbReference type="InterPro" id="IPR032465">
    <property type="entry name" value="ACMSD"/>
</dbReference>
<accession>A0A9D2JNL7</accession>
<dbReference type="EMBL" id="DXBJ01000041">
    <property type="protein sequence ID" value="HIZ58110.1"/>
    <property type="molecule type" value="Genomic_DNA"/>
</dbReference>
<organism evidence="3 4">
    <name type="scientific">Candidatus Faecalibacterium gallistercoris</name>
    <dbReference type="NCBI Taxonomy" id="2838579"/>
    <lineage>
        <taxon>Bacteria</taxon>
        <taxon>Bacillati</taxon>
        <taxon>Bacillota</taxon>
        <taxon>Clostridia</taxon>
        <taxon>Eubacteriales</taxon>
        <taxon>Oscillospiraceae</taxon>
        <taxon>Faecalibacterium</taxon>
    </lineage>
</organism>
<dbReference type="SUPFAM" id="SSF51556">
    <property type="entry name" value="Metallo-dependent hydrolases"/>
    <property type="match status" value="1"/>
</dbReference>
<dbReference type="Gene3D" id="3.20.20.140">
    <property type="entry name" value="Metal-dependent hydrolases"/>
    <property type="match status" value="1"/>
</dbReference>
<evidence type="ECO:0000313" key="4">
    <source>
        <dbReference type="Proteomes" id="UP000824065"/>
    </source>
</evidence>
<sequence>MKIIDAHVHLVQCIAGTGAGGELRSCGQGRGMYADGSTCQLLPAEWNTDQATPERILQVMNENGVERAVLLQGGYLGFQNLYSWQAQQKWPERFLAAGAYDPCSRNRDGIVRHLFEELGLRVVKFEVSTGSGLMATHPVFALDGDMMEREAAFADEHGLVFVLDIGKLGSPSSQVQALRRLIQRHAGMKFVVCHLLAPKQTQLREMADGLAALALPNVWFDLASLQHNVRPDQPPYPVTRRFLARAAETVGTDRLLFGTDTPQNLCQFRYADLVATITEDPALTQEQKEAILYHNAMRVFWGE</sequence>
<evidence type="ECO:0000313" key="3">
    <source>
        <dbReference type="EMBL" id="HIZ58110.1"/>
    </source>
</evidence>
<dbReference type="GO" id="GO:0016787">
    <property type="term" value="F:hydrolase activity"/>
    <property type="evidence" value="ECO:0007669"/>
    <property type="project" value="InterPro"/>
</dbReference>